<dbReference type="EMBL" id="BLPF01000002">
    <property type="protein sequence ID" value="GFJ81642.1"/>
    <property type="molecule type" value="Genomic_DNA"/>
</dbReference>
<comment type="similarity">
    <text evidence="1">Belongs to the universal stress protein A family.</text>
</comment>
<organism evidence="3 4">
    <name type="scientific">Phytohabitans houttuyneae</name>
    <dbReference type="NCBI Taxonomy" id="1076126"/>
    <lineage>
        <taxon>Bacteria</taxon>
        <taxon>Bacillati</taxon>
        <taxon>Actinomycetota</taxon>
        <taxon>Actinomycetes</taxon>
        <taxon>Micromonosporales</taxon>
        <taxon>Micromonosporaceae</taxon>
    </lineage>
</organism>
<dbReference type="InterPro" id="IPR014729">
    <property type="entry name" value="Rossmann-like_a/b/a_fold"/>
</dbReference>
<dbReference type="Proteomes" id="UP000482800">
    <property type="component" value="Unassembled WGS sequence"/>
</dbReference>
<name>A0A6V8K8V7_9ACTN</name>
<sequence>MSTHSILVGYDASEGAEAALGWALDQGAGTGTSVTLAYTYPFRTVTGSIGLAPTVWPDDGVREAGEKMISEAVARVRGSHPGMTISGVVLAGGPAAVLVEMSRRARLVVLGSHGHGGFAGLPLGSTGTAVSAHAHCPVVVVRGASPPAGAPVVAGFDGSHCARLAVDFAFTEAARHGTHVRLVHAWTPPRPRWQPPGYAVEQELRTEQAELDELAETMRDKYPGVPASVHIVAAPASQALVEASRGARLVAVGSRGRGGFRGLVLGSVSQQVLHHAACPVAVVRELPS</sequence>
<dbReference type="AlphaFoldDB" id="A0A6V8K8V7"/>
<dbReference type="RefSeq" id="WP_173061137.1">
    <property type="nucleotide sequence ID" value="NZ_BAABGO010000031.1"/>
</dbReference>
<evidence type="ECO:0000256" key="1">
    <source>
        <dbReference type="ARBA" id="ARBA00008791"/>
    </source>
</evidence>
<evidence type="ECO:0000313" key="4">
    <source>
        <dbReference type="Proteomes" id="UP000482800"/>
    </source>
</evidence>
<dbReference type="InterPro" id="IPR006016">
    <property type="entry name" value="UspA"/>
</dbReference>
<dbReference type="Pfam" id="PF00582">
    <property type="entry name" value="Usp"/>
    <property type="match status" value="2"/>
</dbReference>
<keyword evidence="4" id="KW-1185">Reference proteome</keyword>
<dbReference type="PANTHER" id="PTHR46268">
    <property type="entry name" value="STRESS RESPONSE PROTEIN NHAX"/>
    <property type="match status" value="1"/>
</dbReference>
<accession>A0A6V8K8V7</accession>
<feature type="domain" description="UspA" evidence="2">
    <location>
        <begin position="152"/>
        <end position="284"/>
    </location>
</feature>
<evidence type="ECO:0000313" key="3">
    <source>
        <dbReference type="EMBL" id="GFJ81642.1"/>
    </source>
</evidence>
<reference evidence="3 4" key="2">
    <citation type="submission" date="2020-03" db="EMBL/GenBank/DDBJ databases">
        <authorList>
            <person name="Ichikawa N."/>
            <person name="Kimura A."/>
            <person name="Kitahashi Y."/>
            <person name="Uohara A."/>
        </authorList>
    </citation>
    <scope>NUCLEOTIDE SEQUENCE [LARGE SCALE GENOMIC DNA]</scope>
    <source>
        <strain evidence="3 4">NBRC 108639</strain>
    </source>
</reference>
<comment type="caution">
    <text evidence="3">The sequence shown here is derived from an EMBL/GenBank/DDBJ whole genome shotgun (WGS) entry which is preliminary data.</text>
</comment>
<proteinExistence type="inferred from homology"/>
<dbReference type="PANTHER" id="PTHR46268:SF6">
    <property type="entry name" value="UNIVERSAL STRESS PROTEIN UP12"/>
    <property type="match status" value="1"/>
</dbReference>
<dbReference type="SUPFAM" id="SSF52402">
    <property type="entry name" value="Adenine nucleotide alpha hydrolases-like"/>
    <property type="match status" value="2"/>
</dbReference>
<gene>
    <name evidence="3" type="ORF">Phou_058220</name>
</gene>
<evidence type="ECO:0000259" key="2">
    <source>
        <dbReference type="Pfam" id="PF00582"/>
    </source>
</evidence>
<dbReference type="PRINTS" id="PR01438">
    <property type="entry name" value="UNVRSLSTRESS"/>
</dbReference>
<protein>
    <submittedName>
        <fullName evidence="3">Universal stress protein</fullName>
    </submittedName>
</protein>
<dbReference type="InterPro" id="IPR006015">
    <property type="entry name" value="Universal_stress_UspA"/>
</dbReference>
<feature type="domain" description="UspA" evidence="2">
    <location>
        <begin position="4"/>
        <end position="142"/>
    </location>
</feature>
<dbReference type="Gene3D" id="3.40.50.620">
    <property type="entry name" value="HUPs"/>
    <property type="match status" value="2"/>
</dbReference>
<reference evidence="3 4" key="1">
    <citation type="submission" date="2020-03" db="EMBL/GenBank/DDBJ databases">
        <title>Whole genome shotgun sequence of Phytohabitans houttuyneae NBRC 108639.</title>
        <authorList>
            <person name="Komaki H."/>
            <person name="Tamura T."/>
        </authorList>
    </citation>
    <scope>NUCLEOTIDE SEQUENCE [LARGE SCALE GENOMIC DNA]</scope>
    <source>
        <strain evidence="3 4">NBRC 108639</strain>
    </source>
</reference>